<keyword evidence="3" id="KW-1185">Reference proteome</keyword>
<feature type="coiled-coil region" evidence="1">
    <location>
        <begin position="136"/>
        <end position="170"/>
    </location>
</feature>
<dbReference type="STRING" id="1447883.A0A2B7WID4"/>
<evidence type="ECO:0000313" key="2">
    <source>
        <dbReference type="EMBL" id="PGG99133.1"/>
    </source>
</evidence>
<dbReference type="OrthoDB" id="5428321at2759"/>
<dbReference type="AlphaFoldDB" id="A0A2B7WID4"/>
<gene>
    <name evidence="2" type="ORF">AJ80_09397</name>
</gene>
<dbReference type="Proteomes" id="UP000224634">
    <property type="component" value="Unassembled WGS sequence"/>
</dbReference>
<sequence length="232" mass="26352">MALVQRDHGNERRAESRQYCRVHLSRHIYKELGFQIDPEKVRLKPGVNDPYRWLPLPSKEHLLGKQLSKGSLRDYKAICSAIDDSTLKAVSVDDYMRMQTALATRSAGTVKDLKIYGEVMTQNQSDGPADSFATRVTRLTSEIDKLQAAHQESRTRADRAEAALKDKHQELQDTKYLMQAEICDLKGRLQKSRTIADTYREAAQDSSKVIQTLYDAMDAARSQAASTRMFIE</sequence>
<dbReference type="EMBL" id="PDNA01000277">
    <property type="protein sequence ID" value="PGG99133.1"/>
    <property type="molecule type" value="Genomic_DNA"/>
</dbReference>
<evidence type="ECO:0000256" key="1">
    <source>
        <dbReference type="SAM" id="Coils"/>
    </source>
</evidence>
<evidence type="ECO:0000313" key="3">
    <source>
        <dbReference type="Proteomes" id="UP000224634"/>
    </source>
</evidence>
<proteinExistence type="predicted"/>
<reference evidence="2 3" key="1">
    <citation type="submission" date="2017-10" db="EMBL/GenBank/DDBJ databases">
        <title>Comparative genomics in systemic dimorphic fungi from Ajellomycetaceae.</title>
        <authorList>
            <person name="Munoz J.F."/>
            <person name="Mcewen J.G."/>
            <person name="Clay O.K."/>
            <person name="Cuomo C.A."/>
        </authorList>
    </citation>
    <scope>NUCLEOTIDE SEQUENCE [LARGE SCALE GENOMIC DNA]</scope>
    <source>
        <strain evidence="2 3">UAMH7299</strain>
    </source>
</reference>
<name>A0A2B7WID4_POLH7</name>
<organism evidence="2 3">
    <name type="scientific">Polytolypa hystricis (strain UAMH7299)</name>
    <dbReference type="NCBI Taxonomy" id="1447883"/>
    <lineage>
        <taxon>Eukaryota</taxon>
        <taxon>Fungi</taxon>
        <taxon>Dikarya</taxon>
        <taxon>Ascomycota</taxon>
        <taxon>Pezizomycotina</taxon>
        <taxon>Eurotiomycetes</taxon>
        <taxon>Eurotiomycetidae</taxon>
        <taxon>Onygenales</taxon>
        <taxon>Onygenales incertae sedis</taxon>
        <taxon>Polytolypa</taxon>
    </lineage>
</organism>
<keyword evidence="1" id="KW-0175">Coiled coil</keyword>
<comment type="caution">
    <text evidence="2">The sequence shown here is derived from an EMBL/GenBank/DDBJ whole genome shotgun (WGS) entry which is preliminary data.</text>
</comment>
<accession>A0A2B7WID4</accession>
<protein>
    <submittedName>
        <fullName evidence="2">Uncharacterized protein</fullName>
    </submittedName>
</protein>